<dbReference type="CDD" id="cd02440">
    <property type="entry name" value="AdoMet_MTases"/>
    <property type="match status" value="1"/>
</dbReference>
<keyword evidence="3" id="KW-0808">Transferase</keyword>
<feature type="compositionally biased region" description="Basic and acidic residues" evidence="1">
    <location>
        <begin position="294"/>
        <end position="312"/>
    </location>
</feature>
<dbReference type="GO" id="GO:0005739">
    <property type="term" value="C:mitochondrion"/>
    <property type="evidence" value="ECO:0007669"/>
    <property type="project" value="TreeGrafter"/>
</dbReference>
<feature type="region of interest" description="Disordered" evidence="1">
    <location>
        <begin position="330"/>
        <end position="395"/>
    </location>
</feature>
<dbReference type="InterPro" id="IPR050320">
    <property type="entry name" value="N5-glutamine_MTase"/>
</dbReference>
<dbReference type="InterPro" id="IPR004839">
    <property type="entry name" value="Aminotransferase_I/II_large"/>
</dbReference>
<dbReference type="EMBL" id="KB020564">
    <property type="protein sequence ID" value="ELA35527.1"/>
    <property type="molecule type" value="Genomic_DNA"/>
</dbReference>
<feature type="region of interest" description="Disordered" evidence="1">
    <location>
        <begin position="1"/>
        <end position="21"/>
    </location>
</feature>
<feature type="compositionally biased region" description="Low complexity" evidence="1">
    <location>
        <begin position="98"/>
        <end position="108"/>
    </location>
</feature>
<dbReference type="InterPro" id="IPR015424">
    <property type="entry name" value="PyrdxlP-dep_Trfase"/>
</dbReference>
<name>L2GA89_COLFN</name>
<dbReference type="Gene3D" id="3.90.1150.10">
    <property type="entry name" value="Aspartate Aminotransferase, domain 1"/>
    <property type="match status" value="1"/>
</dbReference>
<dbReference type="GO" id="GO:0008168">
    <property type="term" value="F:methyltransferase activity"/>
    <property type="evidence" value="ECO:0007669"/>
    <property type="project" value="InterPro"/>
</dbReference>
<feature type="compositionally biased region" description="Polar residues" evidence="1">
    <location>
        <begin position="196"/>
        <end position="206"/>
    </location>
</feature>
<dbReference type="CDD" id="cd00609">
    <property type="entry name" value="AAT_like"/>
    <property type="match status" value="1"/>
</dbReference>
<dbReference type="InterPro" id="IPR002052">
    <property type="entry name" value="DNA_methylase_N6_adenine_CS"/>
</dbReference>
<feature type="compositionally biased region" description="Basic and acidic residues" evidence="1">
    <location>
        <begin position="386"/>
        <end position="395"/>
    </location>
</feature>
<dbReference type="AlphaFoldDB" id="L2GA89"/>
<feature type="compositionally biased region" description="Acidic residues" evidence="1">
    <location>
        <begin position="120"/>
        <end position="136"/>
    </location>
</feature>
<dbReference type="Pfam" id="PF00155">
    <property type="entry name" value="Aminotran_1_2"/>
    <property type="match status" value="1"/>
</dbReference>
<feature type="domain" description="Aminotransferase class I/classII large" evidence="2">
    <location>
        <begin position="900"/>
        <end position="1212"/>
    </location>
</feature>
<dbReference type="InterPro" id="IPR015422">
    <property type="entry name" value="PyrdxlP-dep_Trfase_small"/>
</dbReference>
<gene>
    <name evidence="3" type="ORF">CGGC5_4770</name>
</gene>
<dbReference type="Gene3D" id="3.40.640.10">
    <property type="entry name" value="Type I PLP-dependent aspartate aminotransferase-like (Major domain)"/>
    <property type="match status" value="1"/>
</dbReference>
<protein>
    <submittedName>
        <fullName evidence="3">Aspartate aminotransferase</fullName>
    </submittedName>
</protein>
<dbReference type="Gene3D" id="1.10.8.10">
    <property type="entry name" value="DNA helicase RuvA subunit, C-terminal domain"/>
    <property type="match status" value="1"/>
</dbReference>
<evidence type="ECO:0000313" key="3">
    <source>
        <dbReference type="EMBL" id="ELA35527.1"/>
    </source>
</evidence>
<feature type="region of interest" description="Disordered" evidence="1">
    <location>
        <begin position="287"/>
        <end position="312"/>
    </location>
</feature>
<evidence type="ECO:0000256" key="1">
    <source>
        <dbReference type="SAM" id="MobiDB-lite"/>
    </source>
</evidence>
<feature type="compositionally biased region" description="Acidic residues" evidence="1">
    <location>
        <begin position="357"/>
        <end position="385"/>
    </location>
</feature>
<feature type="region of interest" description="Disordered" evidence="1">
    <location>
        <begin position="81"/>
        <end position="268"/>
    </location>
</feature>
<dbReference type="GO" id="GO:0030170">
    <property type="term" value="F:pyridoxal phosphate binding"/>
    <property type="evidence" value="ECO:0007669"/>
    <property type="project" value="InterPro"/>
</dbReference>
<dbReference type="InterPro" id="IPR015421">
    <property type="entry name" value="PyrdxlP-dep_Trfase_major"/>
</dbReference>
<reference evidence="3" key="1">
    <citation type="submission" date="2012-08" db="EMBL/GenBank/DDBJ databases">
        <title>Genome analysis of Colletotrichum orbiculare and Colletotrichum fructicola.</title>
        <authorList>
            <person name="Gan P.H.P."/>
            <person name="Ikeda K."/>
            <person name="Irieda H."/>
            <person name="Narusaka M."/>
            <person name="O'Connell R.J."/>
            <person name="Narusaka Y."/>
            <person name="Takano Y."/>
            <person name="Kubo Y."/>
            <person name="Shirasu K."/>
        </authorList>
    </citation>
    <scope>NUCLEOTIDE SEQUENCE</scope>
    <source>
        <strain evidence="3">Nara gc5</strain>
    </source>
</reference>
<dbReference type="PANTHER" id="PTHR18895">
    <property type="entry name" value="HEMK METHYLTRANSFERASE"/>
    <property type="match status" value="1"/>
</dbReference>
<dbReference type="HOGENOM" id="CLU_268061_0_0_1"/>
<dbReference type="GO" id="GO:0008483">
    <property type="term" value="F:transaminase activity"/>
    <property type="evidence" value="ECO:0007669"/>
    <property type="project" value="UniProtKB-KW"/>
</dbReference>
<dbReference type="PANTHER" id="PTHR18895:SF74">
    <property type="entry name" value="MTRF1L RELEASE FACTOR GLUTAMINE METHYLTRANSFERASE"/>
    <property type="match status" value="1"/>
</dbReference>
<keyword evidence="3" id="KW-0032">Aminotransferase</keyword>
<dbReference type="Gene3D" id="3.40.50.150">
    <property type="entry name" value="Vaccinia Virus protein VP39"/>
    <property type="match status" value="1"/>
</dbReference>
<sequence length="1227" mass="137175">MDESSFQIIHTPDRPERPVSRTAIPNDEQCMQFLMSLQRQEEHKRGGVKHGLKMWPYPDEVEETRRLRSVRVESVHLEEARLARTNSSGPAKVVEVGRSSTKSTTATRRSGHLPSPSVSDGEEADVHEVEEDEDVEPEPKTTVRMVPLSPPPTLSRSQSRLGQYTPRAQTSRWSDDSESLFSSRDVDSPCPVRGTFRSSAEVSSPTMVDDDSAGPSSPSSPPLLTPVKDRPATPFTDPRLRSVSDPTTPPPSDHIVHQMSPESLPRKYSWRSSKETILNTGAPVSRFQSWLPEPRPKSSMREVESAQEQKPEIEIYGDWADYYFEDGNFWDEVDSDVDGNGDEEADDEEKHHSGDEGPGDDEAEEAEEQVDGEGEDDEEEEEEDEQKTNHLEVDDEKVYPRYESFIKDYKNNVMNITVTESWTYHDIRMTPISSDAGVSSSGGKIKSFPPQQQLLDVPTTTSSSPKQNRLFIPFTKADVSLLQSNLPKPPPPPPAVPRLPPSLIRQAGAISPHLRTLLPACRDIDSAVTELRWIREHVRETSNPRVPSGDRQQHQKEEVVGRRRVARLCAKRGRGVPLQYVLGSQPFGRLDIRCRPGVLVPRAETEAYVMHLGAMIRGGELPLNQSGDVRVVDFCTGTGCIALGLYDALSKTERMVDVIGIDVSEVAVNLSRENLKRNVDRGVLVPPADRKSIAFRREDVFNDAAMRTIPPCDVLVSNPPYISSSVWTYGRGQMGYSVRKYEPKLALVPGAGLPVYDDCNHADVFYARLLDVADWLKSKILLFEVGDLEQAVRVVRLVRRKNHTRLAKCELWRDWPDLSSEEDEAPELEMDGEDISVKGSGNAVEDGLEATSTRALANLESGAFIDLENEAGKLPQYDPEICPDGLIDLSGAINSLMNDVLEEEMTNFEKSYSLSEAMKYGDVMGPKGLSKAVSSFMNRHFDPARALSADDIIVTNGVTSLIDMMAFAMCNPGEGIMVMTPTYMMFPHDVCARTGVNLINVDLDTIEDQFEVKDSAKVTKALGKAYSAAQKSRVTPKALLLCNPSNPCGRTYPRATLIEIARFCGQRKMHLLSDEIYALSTFTPYDRAATPFTSVLSIPDDPENGVFTENIHCMYGASKDFGCGGLRLGFLVTRNELLWRSVRRLVLFTWVTSFSAAFFMNFLQNEEAADRYVSVYRERLGKQYDFTAKLLDKYRIPFWEADSGVFIFVKLTKWLDYFAGDDHTPEK</sequence>
<dbReference type="GO" id="GO:0032259">
    <property type="term" value="P:methylation"/>
    <property type="evidence" value="ECO:0007669"/>
    <property type="project" value="InterPro"/>
</dbReference>
<proteinExistence type="predicted"/>
<dbReference type="GO" id="GO:0003676">
    <property type="term" value="F:nucleic acid binding"/>
    <property type="evidence" value="ECO:0007669"/>
    <property type="project" value="InterPro"/>
</dbReference>
<dbReference type="SUPFAM" id="SSF53335">
    <property type="entry name" value="S-adenosyl-L-methionine-dependent methyltransferases"/>
    <property type="match status" value="1"/>
</dbReference>
<feature type="compositionally biased region" description="Polar residues" evidence="1">
    <location>
        <begin position="154"/>
        <end position="172"/>
    </location>
</feature>
<organism evidence="3">
    <name type="scientific">Colletotrichum fructicola (strain Nara gc5)</name>
    <name type="common">Anthracnose fungus</name>
    <name type="synonym">Colletotrichum gloeosporioides (strain Nara gc5)</name>
    <dbReference type="NCBI Taxonomy" id="1213859"/>
    <lineage>
        <taxon>Eukaryota</taxon>
        <taxon>Fungi</taxon>
        <taxon>Dikarya</taxon>
        <taxon>Ascomycota</taxon>
        <taxon>Pezizomycotina</taxon>
        <taxon>Sordariomycetes</taxon>
        <taxon>Hypocreomycetidae</taxon>
        <taxon>Glomerellales</taxon>
        <taxon>Glomerellaceae</taxon>
        <taxon>Colletotrichum</taxon>
        <taxon>Colletotrichum gloeosporioides species complex</taxon>
    </lineage>
</organism>
<feature type="compositionally biased region" description="Acidic residues" evidence="1">
    <location>
        <begin position="330"/>
        <end position="347"/>
    </location>
</feature>
<dbReference type="PROSITE" id="PS00092">
    <property type="entry name" value="N6_MTASE"/>
    <property type="match status" value="1"/>
</dbReference>
<dbReference type="InterPro" id="IPR029063">
    <property type="entry name" value="SAM-dependent_MTases_sf"/>
</dbReference>
<dbReference type="SUPFAM" id="SSF53383">
    <property type="entry name" value="PLP-dependent transferases"/>
    <property type="match status" value="1"/>
</dbReference>
<evidence type="ECO:0000259" key="2">
    <source>
        <dbReference type="Pfam" id="PF00155"/>
    </source>
</evidence>
<dbReference type="STRING" id="1213859.L2GA89"/>
<accession>L2GA89</accession>